<evidence type="ECO:0000256" key="8">
    <source>
        <dbReference type="ARBA" id="ARBA00022806"/>
    </source>
</evidence>
<dbReference type="PANTHER" id="PTHR12604">
    <property type="entry name" value="KU AUTOANTIGEN DNA HELICASE"/>
    <property type="match status" value="1"/>
</dbReference>
<keyword evidence="12" id="KW-0233">DNA recombination</keyword>
<evidence type="ECO:0000256" key="2">
    <source>
        <dbReference type="ARBA" id="ARBA00004574"/>
    </source>
</evidence>
<evidence type="ECO:0000256" key="9">
    <source>
        <dbReference type="ARBA" id="ARBA00022840"/>
    </source>
</evidence>
<keyword evidence="7" id="KW-0378">Hydrolase</keyword>
<dbReference type="GO" id="GO:0003690">
    <property type="term" value="F:double-stranded DNA binding"/>
    <property type="evidence" value="ECO:0007669"/>
    <property type="project" value="TreeGrafter"/>
</dbReference>
<keyword evidence="15" id="KW-0175">Coiled coil</keyword>
<keyword evidence="10" id="KW-0779">Telomere</keyword>
<keyword evidence="6" id="KW-0227">DNA damage</keyword>
<evidence type="ECO:0000256" key="7">
    <source>
        <dbReference type="ARBA" id="ARBA00022801"/>
    </source>
</evidence>
<dbReference type="Gene3D" id="2.40.290.10">
    <property type="match status" value="1"/>
</dbReference>
<gene>
    <name evidence="18" type="primary">YKU80</name>
    <name evidence="18" type="ORF">OC842_003996</name>
</gene>
<dbReference type="PANTHER" id="PTHR12604:SF4">
    <property type="entry name" value="X-RAY REPAIR CROSS-COMPLEMENTING PROTEIN 5"/>
    <property type="match status" value="1"/>
</dbReference>
<keyword evidence="4" id="KW-0158">Chromosome</keyword>
<evidence type="ECO:0000256" key="4">
    <source>
        <dbReference type="ARBA" id="ARBA00022454"/>
    </source>
</evidence>
<evidence type="ECO:0000256" key="16">
    <source>
        <dbReference type="SAM" id="MobiDB-lite"/>
    </source>
</evidence>
<dbReference type="GO" id="GO:0016787">
    <property type="term" value="F:hydrolase activity"/>
    <property type="evidence" value="ECO:0007669"/>
    <property type="project" value="UniProtKB-KW"/>
</dbReference>
<dbReference type="GO" id="GO:0043564">
    <property type="term" value="C:Ku70:Ku80 complex"/>
    <property type="evidence" value="ECO:0007669"/>
    <property type="project" value="TreeGrafter"/>
</dbReference>
<dbReference type="SUPFAM" id="SSF101420">
    <property type="entry name" value="C-terminal domain of Ku80"/>
    <property type="match status" value="1"/>
</dbReference>
<keyword evidence="19" id="KW-1185">Reference proteome</keyword>
<feature type="compositionally biased region" description="Basic and acidic residues" evidence="16">
    <location>
        <begin position="731"/>
        <end position="745"/>
    </location>
</feature>
<keyword evidence="14" id="KW-0539">Nucleus</keyword>
<evidence type="ECO:0000256" key="12">
    <source>
        <dbReference type="ARBA" id="ARBA00023172"/>
    </source>
</evidence>
<feature type="region of interest" description="Disordered" evidence="16">
    <location>
        <begin position="776"/>
        <end position="795"/>
    </location>
</feature>
<evidence type="ECO:0000256" key="13">
    <source>
        <dbReference type="ARBA" id="ARBA00023204"/>
    </source>
</evidence>
<evidence type="ECO:0000259" key="17">
    <source>
        <dbReference type="SMART" id="SM00559"/>
    </source>
</evidence>
<dbReference type="SUPFAM" id="SSF100939">
    <property type="entry name" value="SPOC domain-like"/>
    <property type="match status" value="1"/>
</dbReference>
<dbReference type="GO" id="GO:0006310">
    <property type="term" value="P:DNA recombination"/>
    <property type="evidence" value="ECO:0007669"/>
    <property type="project" value="UniProtKB-KW"/>
</dbReference>
<dbReference type="GO" id="GO:0042162">
    <property type="term" value="F:telomeric DNA binding"/>
    <property type="evidence" value="ECO:0007669"/>
    <property type="project" value="TreeGrafter"/>
</dbReference>
<dbReference type="GO" id="GO:0000781">
    <property type="term" value="C:chromosome, telomeric region"/>
    <property type="evidence" value="ECO:0007669"/>
    <property type="project" value="UniProtKB-SubCell"/>
</dbReference>
<dbReference type="Proteomes" id="UP001176521">
    <property type="component" value="Unassembled WGS sequence"/>
</dbReference>
<dbReference type="Pfam" id="PF02735">
    <property type="entry name" value="Ku"/>
    <property type="match status" value="1"/>
</dbReference>
<evidence type="ECO:0000313" key="19">
    <source>
        <dbReference type="Proteomes" id="UP001176521"/>
    </source>
</evidence>
<dbReference type="GO" id="GO:0005524">
    <property type="term" value="F:ATP binding"/>
    <property type="evidence" value="ECO:0007669"/>
    <property type="project" value="UniProtKB-KW"/>
</dbReference>
<dbReference type="InterPro" id="IPR006164">
    <property type="entry name" value="DNA_bd_Ku70/Ku80"/>
</dbReference>
<dbReference type="EMBL" id="JAPDMQ010000220">
    <property type="protein sequence ID" value="KAK0530236.1"/>
    <property type="molecule type" value="Genomic_DNA"/>
</dbReference>
<dbReference type="Pfam" id="PF08785">
    <property type="entry name" value="Ku_PK_bind"/>
    <property type="match status" value="1"/>
</dbReference>
<feature type="domain" description="Ku" evidence="17">
    <location>
        <begin position="419"/>
        <end position="554"/>
    </location>
</feature>
<evidence type="ECO:0000256" key="1">
    <source>
        <dbReference type="ARBA" id="ARBA00004123"/>
    </source>
</evidence>
<reference evidence="18" key="1">
    <citation type="journal article" date="2023" name="PhytoFront">
        <title>Draft Genome Resources of Seven Strains of Tilletia horrida, Causal Agent of Kernel Smut of Rice.</title>
        <authorList>
            <person name="Khanal S."/>
            <person name="Antony Babu S."/>
            <person name="Zhou X.G."/>
        </authorList>
    </citation>
    <scope>NUCLEOTIDE SEQUENCE</scope>
    <source>
        <strain evidence="18">TX3</strain>
    </source>
</reference>
<keyword evidence="13" id="KW-0234">DNA repair</keyword>
<comment type="caution">
    <text evidence="18">The sequence shown here is derived from an EMBL/GenBank/DDBJ whole genome shotgun (WGS) entry which is preliminary data.</text>
</comment>
<dbReference type="GO" id="GO:0003678">
    <property type="term" value="F:DNA helicase activity"/>
    <property type="evidence" value="ECO:0007669"/>
    <property type="project" value="UniProtKB-EC"/>
</dbReference>
<dbReference type="InterPro" id="IPR016194">
    <property type="entry name" value="SPOC-like_C_dom_sf"/>
</dbReference>
<keyword evidence="8 18" id="KW-0347">Helicase</keyword>
<dbReference type="GO" id="GO:0006303">
    <property type="term" value="P:double-strand break repair via nonhomologous end joining"/>
    <property type="evidence" value="ECO:0007669"/>
    <property type="project" value="InterPro"/>
</dbReference>
<feature type="region of interest" description="Disordered" evidence="16">
    <location>
        <begin position="673"/>
        <end position="748"/>
    </location>
</feature>
<dbReference type="InterPro" id="IPR014893">
    <property type="entry name" value="Ku_PK_bind"/>
</dbReference>
<proteinExistence type="predicted"/>
<name>A0AAN6GD31_9BASI</name>
<feature type="coiled-coil region" evidence="15">
    <location>
        <begin position="301"/>
        <end position="358"/>
    </location>
</feature>
<evidence type="ECO:0000313" key="18">
    <source>
        <dbReference type="EMBL" id="KAK0530236.1"/>
    </source>
</evidence>
<dbReference type="Gene3D" id="3.40.50.410">
    <property type="entry name" value="von Willebrand factor, type A domain"/>
    <property type="match status" value="1"/>
</dbReference>
<dbReference type="SUPFAM" id="SSF53300">
    <property type="entry name" value="vWA-like"/>
    <property type="match status" value="1"/>
</dbReference>
<dbReference type="InterPro" id="IPR036465">
    <property type="entry name" value="vWFA_dom_sf"/>
</dbReference>
<keyword evidence="9" id="KW-0067">ATP-binding</keyword>
<evidence type="ECO:0000256" key="10">
    <source>
        <dbReference type="ARBA" id="ARBA00022895"/>
    </source>
</evidence>
<comment type="subcellular location">
    <subcellularLocation>
        <location evidence="2">Chromosome</location>
        <location evidence="2">Telomere</location>
    </subcellularLocation>
    <subcellularLocation>
        <location evidence="1">Nucleus</location>
    </subcellularLocation>
</comment>
<dbReference type="EC" id="3.6.4.12" evidence="3"/>
<evidence type="ECO:0000256" key="3">
    <source>
        <dbReference type="ARBA" id="ARBA00012551"/>
    </source>
</evidence>
<organism evidence="18 19">
    <name type="scientific">Tilletia horrida</name>
    <dbReference type="NCBI Taxonomy" id="155126"/>
    <lineage>
        <taxon>Eukaryota</taxon>
        <taxon>Fungi</taxon>
        <taxon>Dikarya</taxon>
        <taxon>Basidiomycota</taxon>
        <taxon>Ustilaginomycotina</taxon>
        <taxon>Exobasidiomycetes</taxon>
        <taxon>Tilletiales</taxon>
        <taxon>Tilletiaceae</taxon>
        <taxon>Tilletia</taxon>
    </lineage>
</organism>
<dbReference type="Gene3D" id="1.25.40.240">
    <property type="entry name" value="Ku, C-terminal domain"/>
    <property type="match status" value="1"/>
</dbReference>
<feature type="compositionally biased region" description="Basic and acidic residues" evidence="16">
    <location>
        <begin position="695"/>
        <end position="706"/>
    </location>
</feature>
<dbReference type="AlphaFoldDB" id="A0AAN6GD31"/>
<accession>A0AAN6GD31</accession>
<dbReference type="SMART" id="SM00559">
    <property type="entry name" value="Ku78"/>
    <property type="match status" value="1"/>
</dbReference>
<dbReference type="GO" id="GO:0000723">
    <property type="term" value="P:telomere maintenance"/>
    <property type="evidence" value="ECO:0007669"/>
    <property type="project" value="TreeGrafter"/>
</dbReference>
<sequence length="919" mass="101774">MSGSRTITAFVVDVSPAMAGKTTVKENVYVPEQKHYEEREREISHVELASELICLKLKESIFADLKTNKCLVLTFGSPRTNNIINSEQGGYEGVDMIWPIKQPNLETIDIVRKLRAAKREDAPKKADPLDALVVAVSTILNPEASGLKTSQKDTWTRNIYLITDASQPMDITDVDSIKNSLIEQKIGLKVVGVNFDDELVGFQQPDKHPTKLHNEHFWHEFLDGVPESGVASIDYVYQDNLRPEVKITKSAMKKTRLTLGDPDHTFSDDPADADKLLSIDVRVGKLVAIARPITQRKVSLLSQKKEAIQQIEKGFAKARAEVDDAPSATPSLPDYRKLAEAMRRARAAGAEVEEVSADGAHGDGEFPPAAPTYAVKYRKMFFKQNELTGIGSEKKETAGAVPISGARRVELPDGKHRWQYVDDDEPDFARGWRLGKSLVPITDDLHTDPVTKAGIEILGFNKKGLPPFLKFGETYYVMADDKDLEAQAQLSALATALQQLKRFALVRWVKSDNSGPLLCALMPPADGQADCLHMVALPFSNDVRGWTYQPLNRVIDKLGEIIYDHPTLPTERMTALADRLIDATDLMSVKDDESDETYEFGPPDDILNPYIHRVKQEVVNRATFPGRPLLAPHPELTRNFHPPSSVLESFREVRQELEDEGFLPQHRARIVMKSKKRIRSEDGKGDEEPEGAVDAQDRPVTEKDFVDEPSNPAAEPKKKARRDADDGDSDGTGHDGMSEDGDRSGAKGSLAPLAQQIGLTSPVEDFQRELEAVIQSGDGMDGAGSVEGSAGGGDGVAEESAFGLDRVMRSMEQTIWRLTEGQRIVGGDKDALEKVDHDKARECLRAYRAAALEYDETARFNDFLKSFKKQVAESKHKTIRSFWTNYLQNQVNCSLITGKEDPSGSVSVTKAEAEEFIST</sequence>
<dbReference type="Gene3D" id="1.10.1600.10">
    <property type="match status" value="1"/>
</dbReference>
<evidence type="ECO:0000256" key="15">
    <source>
        <dbReference type="SAM" id="Coils"/>
    </source>
</evidence>
<evidence type="ECO:0000256" key="5">
    <source>
        <dbReference type="ARBA" id="ARBA00022741"/>
    </source>
</evidence>
<evidence type="ECO:0000256" key="6">
    <source>
        <dbReference type="ARBA" id="ARBA00022763"/>
    </source>
</evidence>
<evidence type="ECO:0000256" key="11">
    <source>
        <dbReference type="ARBA" id="ARBA00023125"/>
    </source>
</evidence>
<keyword evidence="5" id="KW-0547">Nucleotide-binding</keyword>
<keyword evidence="11" id="KW-0238">DNA-binding</keyword>
<protein>
    <recommendedName>
        <fullName evidence="3">DNA helicase</fullName>
        <ecNumber evidence="3">3.6.4.12</ecNumber>
    </recommendedName>
</protein>
<evidence type="ECO:0000256" key="14">
    <source>
        <dbReference type="ARBA" id="ARBA00023242"/>
    </source>
</evidence>
<dbReference type="InterPro" id="IPR036494">
    <property type="entry name" value="Ku_C_sf"/>
</dbReference>